<feature type="domain" description="SnoaL-like" evidence="1">
    <location>
        <begin position="8"/>
        <end position="130"/>
    </location>
</feature>
<dbReference type="Gene3D" id="3.10.450.50">
    <property type="match status" value="1"/>
</dbReference>
<proteinExistence type="predicted"/>
<keyword evidence="3" id="KW-1185">Reference proteome</keyword>
<evidence type="ECO:0000313" key="2">
    <source>
        <dbReference type="EMBL" id="TQM35533.1"/>
    </source>
</evidence>
<dbReference type="SUPFAM" id="SSF54427">
    <property type="entry name" value="NTF2-like"/>
    <property type="match status" value="1"/>
</dbReference>
<dbReference type="NCBIfam" id="TIGR02246">
    <property type="entry name" value="SgcJ/EcaC family oxidoreductase"/>
    <property type="match status" value="1"/>
</dbReference>
<dbReference type="RefSeq" id="WP_142106861.1">
    <property type="nucleotide sequence ID" value="NZ_VFPH01000003.1"/>
</dbReference>
<evidence type="ECO:0000313" key="3">
    <source>
        <dbReference type="Proteomes" id="UP000319818"/>
    </source>
</evidence>
<evidence type="ECO:0000259" key="1">
    <source>
        <dbReference type="Pfam" id="PF13474"/>
    </source>
</evidence>
<name>A0A543FNU9_9PSEU</name>
<dbReference type="AlphaFoldDB" id="A0A543FNU9"/>
<sequence>MKTDEEEIRELIERWAAAVHAGDLDEVLADHPGDIVMFDVPPPQQGVRGIEAYRDTWPGFFEWQAQGATFDIVELDVTAGEDVAFAWALLRCGTAEHHAANPEHRLRITFGLRKENGRWLVAHEHHSFPDETVTSDAEIRAVQDLQP</sequence>
<gene>
    <name evidence="2" type="ORF">FB388_6968</name>
</gene>
<dbReference type="OrthoDB" id="9812295at2"/>
<dbReference type="Proteomes" id="UP000319818">
    <property type="component" value="Unassembled WGS sequence"/>
</dbReference>
<accession>A0A543FNU9</accession>
<dbReference type="Pfam" id="PF13474">
    <property type="entry name" value="SnoaL_3"/>
    <property type="match status" value="1"/>
</dbReference>
<dbReference type="InterPro" id="IPR032710">
    <property type="entry name" value="NTF2-like_dom_sf"/>
</dbReference>
<comment type="caution">
    <text evidence="2">The sequence shown here is derived from an EMBL/GenBank/DDBJ whole genome shotgun (WGS) entry which is preliminary data.</text>
</comment>
<dbReference type="EMBL" id="VFPH01000003">
    <property type="protein sequence ID" value="TQM35533.1"/>
    <property type="molecule type" value="Genomic_DNA"/>
</dbReference>
<organism evidence="2 3">
    <name type="scientific">Pseudonocardia cypriaca</name>
    <dbReference type="NCBI Taxonomy" id="882449"/>
    <lineage>
        <taxon>Bacteria</taxon>
        <taxon>Bacillati</taxon>
        <taxon>Actinomycetota</taxon>
        <taxon>Actinomycetes</taxon>
        <taxon>Pseudonocardiales</taxon>
        <taxon>Pseudonocardiaceae</taxon>
        <taxon>Pseudonocardia</taxon>
    </lineage>
</organism>
<dbReference type="InterPro" id="IPR037401">
    <property type="entry name" value="SnoaL-like"/>
</dbReference>
<protein>
    <submittedName>
        <fullName evidence="2">Uncharacterized protein (TIGR02246 family)</fullName>
    </submittedName>
</protein>
<reference evidence="2 3" key="1">
    <citation type="submission" date="2019-06" db="EMBL/GenBank/DDBJ databases">
        <title>Sequencing the genomes of 1000 actinobacteria strains.</title>
        <authorList>
            <person name="Klenk H.-P."/>
        </authorList>
    </citation>
    <scope>NUCLEOTIDE SEQUENCE [LARGE SCALE GENOMIC DNA]</scope>
    <source>
        <strain evidence="2 3">DSM 45511</strain>
    </source>
</reference>
<dbReference type="InterPro" id="IPR011944">
    <property type="entry name" value="Steroid_delta5-4_isomerase"/>
</dbReference>